<evidence type="ECO:0000313" key="3">
    <source>
        <dbReference type="Proteomes" id="UP001240150"/>
    </source>
</evidence>
<reference evidence="2 3" key="1">
    <citation type="submission" date="2023-06" db="EMBL/GenBank/DDBJ databases">
        <authorList>
            <person name="Yushchuk O."/>
            <person name="Binda E."/>
            <person name="Ruckert-Reed C."/>
            <person name="Fedorenko V."/>
            <person name="Kalinowski J."/>
            <person name="Marinelli F."/>
        </authorList>
    </citation>
    <scope>NUCLEOTIDE SEQUENCE [LARGE SCALE GENOMIC DNA]</scope>
    <source>
        <strain evidence="2 3">NRRL 3884</strain>
    </source>
</reference>
<organism evidence="2 3">
    <name type="scientific">Actinoplanes oblitus</name>
    <dbReference type="NCBI Taxonomy" id="3040509"/>
    <lineage>
        <taxon>Bacteria</taxon>
        <taxon>Bacillati</taxon>
        <taxon>Actinomycetota</taxon>
        <taxon>Actinomycetes</taxon>
        <taxon>Micromonosporales</taxon>
        <taxon>Micromonosporaceae</taxon>
        <taxon>Actinoplanes</taxon>
    </lineage>
</organism>
<evidence type="ECO:0000313" key="2">
    <source>
        <dbReference type="EMBL" id="WIM97696.1"/>
    </source>
</evidence>
<name>A0ABY8WL00_9ACTN</name>
<evidence type="ECO:0000256" key="1">
    <source>
        <dbReference type="SAM" id="MobiDB-lite"/>
    </source>
</evidence>
<sequence length="86" mass="9605">MDKKILRVKPNNGDGRSAVYVEELGAHVVPDPAVGYAEDDPIVRAHPWLFVSDEDTDTTRQPPPESVRIESATRAPGEQRRSTRRP</sequence>
<proteinExistence type="predicted"/>
<dbReference type="Proteomes" id="UP001240150">
    <property type="component" value="Chromosome"/>
</dbReference>
<keyword evidence="3" id="KW-1185">Reference proteome</keyword>
<feature type="region of interest" description="Disordered" evidence="1">
    <location>
        <begin position="52"/>
        <end position="86"/>
    </location>
</feature>
<accession>A0ABY8WL00</accession>
<feature type="compositionally biased region" description="Basic and acidic residues" evidence="1">
    <location>
        <begin position="77"/>
        <end position="86"/>
    </location>
</feature>
<protein>
    <submittedName>
        <fullName evidence="2">Uncharacterized protein</fullName>
    </submittedName>
</protein>
<dbReference type="EMBL" id="CP126980">
    <property type="protein sequence ID" value="WIM97696.1"/>
    <property type="molecule type" value="Genomic_DNA"/>
</dbReference>
<dbReference type="RefSeq" id="WP_284919092.1">
    <property type="nucleotide sequence ID" value="NZ_CP126980.1"/>
</dbReference>
<gene>
    <name evidence="2" type="ORF">ACTOB_001244</name>
</gene>